<keyword evidence="2" id="KW-0645">Protease</keyword>
<dbReference type="AlphaFoldDB" id="A0A1Z5KKS1"/>
<feature type="transmembrane region" description="Helical" evidence="6">
    <location>
        <begin position="55"/>
        <end position="73"/>
    </location>
</feature>
<evidence type="ECO:0000313" key="8">
    <source>
        <dbReference type="Proteomes" id="UP000198406"/>
    </source>
</evidence>
<keyword evidence="8" id="KW-1185">Reference proteome</keyword>
<dbReference type="PANTHER" id="PTHR11010">
    <property type="entry name" value="PROTEASE S28 PRO-X CARBOXYPEPTIDASE-RELATED"/>
    <property type="match status" value="1"/>
</dbReference>
<dbReference type="EMBL" id="BDSP01000252">
    <property type="protein sequence ID" value="GAX26787.1"/>
    <property type="molecule type" value="Genomic_DNA"/>
</dbReference>
<proteinExistence type="inferred from homology"/>
<comment type="similarity">
    <text evidence="1">Belongs to the peptidase S28 family.</text>
</comment>
<dbReference type="Gene3D" id="3.40.50.1820">
    <property type="entry name" value="alpha/beta hydrolase"/>
    <property type="match status" value="1"/>
</dbReference>
<name>A0A1Z5KKS1_FISSO</name>
<reference evidence="7 8" key="1">
    <citation type="journal article" date="2015" name="Plant Cell">
        <title>Oil accumulation by the oleaginous diatom Fistulifera solaris as revealed by the genome and transcriptome.</title>
        <authorList>
            <person name="Tanaka T."/>
            <person name="Maeda Y."/>
            <person name="Veluchamy A."/>
            <person name="Tanaka M."/>
            <person name="Abida H."/>
            <person name="Marechal E."/>
            <person name="Bowler C."/>
            <person name="Muto M."/>
            <person name="Sunaga Y."/>
            <person name="Tanaka M."/>
            <person name="Yoshino T."/>
            <person name="Taniguchi T."/>
            <person name="Fukuda Y."/>
            <person name="Nemoto M."/>
            <person name="Matsumoto M."/>
            <person name="Wong P.S."/>
            <person name="Aburatani S."/>
            <person name="Fujibuchi W."/>
        </authorList>
    </citation>
    <scope>NUCLEOTIDE SEQUENCE [LARGE SCALE GENOMIC DNA]</scope>
    <source>
        <strain evidence="7 8">JPCC DA0580</strain>
    </source>
</reference>
<dbReference type="Gene3D" id="1.20.120.980">
    <property type="entry name" value="Serine carboxypeptidase S28, SKS domain"/>
    <property type="match status" value="1"/>
</dbReference>
<evidence type="ECO:0000256" key="4">
    <source>
        <dbReference type="ARBA" id="ARBA00022801"/>
    </source>
</evidence>
<evidence type="ECO:0000256" key="5">
    <source>
        <dbReference type="ARBA" id="ARBA00023180"/>
    </source>
</evidence>
<dbReference type="SUPFAM" id="SSF53474">
    <property type="entry name" value="alpha/beta-Hydrolases"/>
    <property type="match status" value="1"/>
</dbReference>
<dbReference type="InterPro" id="IPR029058">
    <property type="entry name" value="AB_hydrolase_fold"/>
</dbReference>
<dbReference type="PANTHER" id="PTHR11010:SF38">
    <property type="entry name" value="LYSOSOMAL PRO-X CARBOXYPEPTIDASE"/>
    <property type="match status" value="1"/>
</dbReference>
<keyword evidence="6" id="KW-0812">Transmembrane</keyword>
<evidence type="ECO:0000256" key="1">
    <source>
        <dbReference type="ARBA" id="ARBA00011079"/>
    </source>
</evidence>
<dbReference type="Pfam" id="PF05577">
    <property type="entry name" value="Peptidase_S28"/>
    <property type="match status" value="1"/>
</dbReference>
<dbReference type="InterPro" id="IPR008758">
    <property type="entry name" value="Peptidase_S28"/>
</dbReference>
<evidence type="ECO:0000256" key="3">
    <source>
        <dbReference type="ARBA" id="ARBA00022729"/>
    </source>
</evidence>
<keyword evidence="6" id="KW-0472">Membrane</keyword>
<evidence type="ECO:0000313" key="7">
    <source>
        <dbReference type="EMBL" id="GAX26787.1"/>
    </source>
</evidence>
<dbReference type="InParanoid" id="A0A1Z5KKS1"/>
<keyword evidence="3" id="KW-0732">Signal</keyword>
<dbReference type="EC" id="3.4.14.2" evidence="7"/>
<dbReference type="InterPro" id="IPR042269">
    <property type="entry name" value="Ser_carbopepase_S28_SKS"/>
</dbReference>
<evidence type="ECO:0000256" key="6">
    <source>
        <dbReference type="SAM" id="Phobius"/>
    </source>
</evidence>
<organism evidence="7 8">
    <name type="scientific">Fistulifera solaris</name>
    <name type="common">Oleaginous diatom</name>
    <dbReference type="NCBI Taxonomy" id="1519565"/>
    <lineage>
        <taxon>Eukaryota</taxon>
        <taxon>Sar</taxon>
        <taxon>Stramenopiles</taxon>
        <taxon>Ochrophyta</taxon>
        <taxon>Bacillariophyta</taxon>
        <taxon>Bacillariophyceae</taxon>
        <taxon>Bacillariophycidae</taxon>
        <taxon>Naviculales</taxon>
        <taxon>Naviculaceae</taxon>
        <taxon>Fistulifera</taxon>
    </lineage>
</organism>
<dbReference type="GO" id="GO:0006508">
    <property type="term" value="P:proteolysis"/>
    <property type="evidence" value="ECO:0007669"/>
    <property type="project" value="UniProtKB-KW"/>
</dbReference>
<evidence type="ECO:0000256" key="2">
    <source>
        <dbReference type="ARBA" id="ARBA00022670"/>
    </source>
</evidence>
<dbReference type="OrthoDB" id="40707at2759"/>
<keyword evidence="4 7" id="KW-0378">Hydrolase</keyword>
<comment type="caution">
    <text evidence="7">The sequence shown here is derived from an EMBL/GenBank/DDBJ whole genome shotgun (WGS) entry which is preliminary data.</text>
</comment>
<sequence>MTQSSSPSYQYGSIPVVTLDTNNDEQHDTITHKKESSAAFFHHHRRPGCRASGPILLAAGIALLFLAALYSTASTTSTTHNKKKMWQKVQRSPGDTPHYFSQKVDHFDSSNTDTWPQRYFIETKFFRGPGHPIILVVGGEGGIDTGMFYPFVDQYLAEHWGALVLHPEHRFYGVSQPVDPVTNEELVQLLTLPNAIEDMLAIVRRFKNQYHCSLDKTSPHYCPVIAVGGSYPAFVATLMRIHYPDQVDIAYASSAPLKLWSMDADQFGYMDVVTRVTDQVAPGCAQAVRETLEAVDRQIRHVDDDYIHFARHDLNICPGTIPTYITNAELLSQEMMMIVGYTFADFNMFAYPPDHSTDLYDVCHHVFLNDHYNTPTEKLSQFWKYVEFYNDNLLPCFDMSSQLPAGHHSSISGADWSGVGVGYDGMMFDFHCCSTLTPAIGFSHESMFPYRPWTLEWLTQHCERRFQVTPKPYKLLHMYHFDDLIRANATKILFTNGLNDMWSAGSLLESISDDLPVINMVNGAHHSDLSNHPDDHLDTPDVVEAHQQIRAVLEQWLQEIRDQQY</sequence>
<protein>
    <submittedName>
        <fullName evidence="7">Dipeptidyl-peptidase II</fullName>
        <ecNumber evidence="7">3.4.14.2</ecNumber>
    </submittedName>
</protein>
<keyword evidence="6" id="KW-1133">Transmembrane helix</keyword>
<dbReference type="Proteomes" id="UP000198406">
    <property type="component" value="Unassembled WGS sequence"/>
</dbReference>
<keyword evidence="5" id="KW-0325">Glycoprotein</keyword>
<dbReference type="GO" id="GO:0070008">
    <property type="term" value="F:serine-type exopeptidase activity"/>
    <property type="evidence" value="ECO:0007669"/>
    <property type="project" value="InterPro"/>
</dbReference>
<dbReference type="GO" id="GO:0008239">
    <property type="term" value="F:dipeptidyl-peptidase activity"/>
    <property type="evidence" value="ECO:0007669"/>
    <property type="project" value="UniProtKB-EC"/>
</dbReference>
<gene>
    <name evidence="7" type="ORF">FisN_9Lh052</name>
</gene>
<accession>A0A1Z5KKS1</accession>